<accession>A0A915AGR8</accession>
<feature type="transmembrane region" description="Helical" evidence="5">
    <location>
        <begin position="14"/>
        <end position="42"/>
    </location>
</feature>
<evidence type="ECO:0000259" key="6">
    <source>
        <dbReference type="PROSITE" id="PS50262"/>
    </source>
</evidence>
<keyword evidence="4 5" id="KW-0472">Membrane</keyword>
<dbReference type="PANTHER" id="PTHR46641:SF14">
    <property type="entry name" value="G-PROTEIN COUPLED RECEPTORS FAMILY 1 PROFILE DOMAIN-CONTAINING PROTEIN"/>
    <property type="match status" value="1"/>
</dbReference>
<dbReference type="WBParaSite" id="PgR008_g059_t03">
    <property type="protein sequence ID" value="PgR008_g059_t03"/>
    <property type="gene ID" value="PgR008_g059"/>
</dbReference>
<sequence>MLSEQLESELTLRFIIYIVDGYLMLFCVFIGILFNTFSILIFRHRNRGKFSLAQYYLVILLICQTALLCQCLLLFCLPTLIYGDTQIKGLYTYVILIAHAFSGPSYIAITWIVLALAIERYFALRKPFAYRAMATAGRVKGIIAGLLVVTFIFCIPRLFEYKSITQCKNITSEVNSSTSCYLTVASTEILQNETYWNVYHVWLIVVFATLLPSLVILFLTVRISCFLHYALKERRWLDATERYERSNNNVLKGERESNIMLIIVIIKFALSDPLPMVESVLGAEAPEDSPASAALQVSAANFLVALCCSINFFTFFAFGRQFRRECRKMLFGKRNIVASSRRNSTDETWLSQRVDVTIISYGRPIKHSNTDILTTSMAAETGFNEKQASGQTN</sequence>
<dbReference type="InterPro" id="IPR052954">
    <property type="entry name" value="GPCR-Ligand_Int"/>
</dbReference>
<dbReference type="Pfam" id="PF00001">
    <property type="entry name" value="7tm_1"/>
    <property type="match status" value="1"/>
</dbReference>
<evidence type="ECO:0000256" key="2">
    <source>
        <dbReference type="ARBA" id="ARBA00022692"/>
    </source>
</evidence>
<dbReference type="Proteomes" id="UP000887569">
    <property type="component" value="Unplaced"/>
</dbReference>
<dbReference type="PROSITE" id="PS50262">
    <property type="entry name" value="G_PROTEIN_RECEP_F1_2"/>
    <property type="match status" value="1"/>
</dbReference>
<dbReference type="GO" id="GO:0004930">
    <property type="term" value="F:G protein-coupled receptor activity"/>
    <property type="evidence" value="ECO:0007669"/>
    <property type="project" value="InterPro"/>
</dbReference>
<keyword evidence="2 5" id="KW-0812">Transmembrane</keyword>
<evidence type="ECO:0000256" key="3">
    <source>
        <dbReference type="ARBA" id="ARBA00022989"/>
    </source>
</evidence>
<dbReference type="InterPro" id="IPR017452">
    <property type="entry name" value="GPCR_Rhodpsn_7TM"/>
</dbReference>
<feature type="domain" description="G-protein coupled receptors family 1 profile" evidence="6">
    <location>
        <begin position="34"/>
        <end position="315"/>
    </location>
</feature>
<feature type="transmembrane region" description="Helical" evidence="5">
    <location>
        <begin position="259"/>
        <end position="277"/>
    </location>
</feature>
<evidence type="ECO:0000313" key="8">
    <source>
        <dbReference type="WBParaSite" id="PgR008_g059_t03"/>
    </source>
</evidence>
<protein>
    <submittedName>
        <fullName evidence="8">G-protein coupled receptors family 1 profile domain-containing protein</fullName>
    </submittedName>
</protein>
<proteinExistence type="predicted"/>
<keyword evidence="3 5" id="KW-1133">Transmembrane helix</keyword>
<comment type="subcellular location">
    <subcellularLocation>
        <location evidence="1">Membrane</location>
    </subcellularLocation>
</comment>
<evidence type="ECO:0000256" key="5">
    <source>
        <dbReference type="SAM" id="Phobius"/>
    </source>
</evidence>
<evidence type="ECO:0000313" key="7">
    <source>
        <dbReference type="Proteomes" id="UP000887569"/>
    </source>
</evidence>
<feature type="transmembrane region" description="Helical" evidence="5">
    <location>
        <begin position="93"/>
        <end position="118"/>
    </location>
</feature>
<organism evidence="7 8">
    <name type="scientific">Parascaris univalens</name>
    <name type="common">Nematode worm</name>
    <dbReference type="NCBI Taxonomy" id="6257"/>
    <lineage>
        <taxon>Eukaryota</taxon>
        <taxon>Metazoa</taxon>
        <taxon>Ecdysozoa</taxon>
        <taxon>Nematoda</taxon>
        <taxon>Chromadorea</taxon>
        <taxon>Rhabditida</taxon>
        <taxon>Spirurina</taxon>
        <taxon>Ascaridomorpha</taxon>
        <taxon>Ascaridoidea</taxon>
        <taxon>Ascarididae</taxon>
        <taxon>Parascaris</taxon>
    </lineage>
</organism>
<dbReference type="Gene3D" id="1.20.1070.10">
    <property type="entry name" value="Rhodopsin 7-helix transmembrane proteins"/>
    <property type="match status" value="1"/>
</dbReference>
<dbReference type="GO" id="GO:0016020">
    <property type="term" value="C:membrane"/>
    <property type="evidence" value="ECO:0007669"/>
    <property type="project" value="UniProtKB-SubCell"/>
</dbReference>
<dbReference type="AlphaFoldDB" id="A0A915AGR8"/>
<reference evidence="8" key="1">
    <citation type="submission" date="2022-11" db="UniProtKB">
        <authorList>
            <consortium name="WormBaseParasite"/>
        </authorList>
    </citation>
    <scope>IDENTIFICATION</scope>
</reference>
<dbReference type="CDD" id="cd14978">
    <property type="entry name" value="7tmA_FMRFamide_R-like"/>
    <property type="match status" value="1"/>
</dbReference>
<evidence type="ECO:0000256" key="1">
    <source>
        <dbReference type="ARBA" id="ARBA00004370"/>
    </source>
</evidence>
<feature type="transmembrane region" description="Helical" evidence="5">
    <location>
        <begin position="297"/>
        <end position="319"/>
    </location>
</feature>
<keyword evidence="7" id="KW-1185">Reference proteome</keyword>
<dbReference type="InterPro" id="IPR000276">
    <property type="entry name" value="GPCR_Rhodpsn"/>
</dbReference>
<feature type="transmembrane region" description="Helical" evidence="5">
    <location>
        <begin position="199"/>
        <end position="225"/>
    </location>
</feature>
<dbReference type="PANTHER" id="PTHR46641">
    <property type="entry name" value="FMRFAMIDE RECEPTOR-RELATED"/>
    <property type="match status" value="1"/>
</dbReference>
<evidence type="ECO:0000256" key="4">
    <source>
        <dbReference type="ARBA" id="ARBA00023136"/>
    </source>
</evidence>
<feature type="transmembrane region" description="Helical" evidence="5">
    <location>
        <begin position="139"/>
        <end position="159"/>
    </location>
</feature>
<feature type="transmembrane region" description="Helical" evidence="5">
    <location>
        <begin position="54"/>
        <end position="81"/>
    </location>
</feature>
<name>A0A915AGR8_PARUN</name>
<dbReference type="SUPFAM" id="SSF81321">
    <property type="entry name" value="Family A G protein-coupled receptor-like"/>
    <property type="match status" value="1"/>
</dbReference>